<dbReference type="STRING" id="406327.Mevan_1455"/>
<dbReference type="CDD" id="cd07713">
    <property type="entry name" value="DHPS-like_MBL-fold"/>
    <property type="match status" value="1"/>
</dbReference>
<dbReference type="PANTHER" id="PTHR13754:SF18">
    <property type="entry name" value="7,8-DIHYDROPTERIN-6-METHYL-4-(BETA-D-RIBOFURANOSYL)-AMINOBENZENE-5'-PHOSPHATE SYNTHASE"/>
    <property type="match status" value="1"/>
</dbReference>
<dbReference type="RefSeq" id="WP_012066263.1">
    <property type="nucleotide sequence ID" value="NC_009634.1"/>
</dbReference>
<dbReference type="SUPFAM" id="SSF56281">
    <property type="entry name" value="Metallo-hydrolase/oxidoreductase"/>
    <property type="match status" value="1"/>
</dbReference>
<dbReference type="GeneID" id="5324824"/>
<sequence>MEVKILVDNTASSKYLAQSGFSAIIKDEGQKILFDAGQSKYVLKKNLELMNENDKFDSIIFSHGHYDHTDGFNYFIEKYGKNMDIPVYIHKDAFKSPFIDDRYIGIDEKIKEFLRRYENTVYVEKKVKISKNLIISGSVERNFIYEKEKFYTIENGEKTEDVVLDDMFLVANNTIITGCSHSGIINCIENGKSIKDIFGVIGGFHMHSASENYLKKVKEYISKQNFKLISPMHCTGFNTTKELSSLKGFKFGMVGTVFKI</sequence>
<accession>A6US77</accession>
<evidence type="ECO:0000259" key="1">
    <source>
        <dbReference type="SMART" id="SM00849"/>
    </source>
</evidence>
<dbReference type="KEGG" id="mvn:Mevan_1455"/>
<evidence type="ECO:0000313" key="2">
    <source>
        <dbReference type="EMBL" id="ABR55349.1"/>
    </source>
</evidence>
<dbReference type="InterPro" id="IPR041712">
    <property type="entry name" value="DHPS-like_MBL-fold"/>
</dbReference>
<dbReference type="InterPro" id="IPR052926">
    <property type="entry name" value="Metallo-beta-lactamase_dom"/>
</dbReference>
<organism evidence="2 3">
    <name type="scientific">Methanococcus vannielii (strain ATCC 35089 / DSM 1224 / JCM 13029 / OCM 148 / SB)</name>
    <dbReference type="NCBI Taxonomy" id="406327"/>
    <lineage>
        <taxon>Archaea</taxon>
        <taxon>Methanobacteriati</taxon>
        <taxon>Methanobacteriota</taxon>
        <taxon>Methanomada group</taxon>
        <taxon>Methanococci</taxon>
        <taxon>Methanococcales</taxon>
        <taxon>Methanococcaceae</taxon>
        <taxon>Methanococcus</taxon>
    </lineage>
</organism>
<dbReference type="OrthoDB" id="7773at2157"/>
<reference evidence="2" key="1">
    <citation type="submission" date="2007-06" db="EMBL/GenBank/DDBJ databases">
        <title>Complete sequence of Methanococcus vannielii SB.</title>
        <authorList>
            <consortium name="US DOE Joint Genome Institute"/>
            <person name="Copeland A."/>
            <person name="Lucas S."/>
            <person name="Lapidus A."/>
            <person name="Barry K."/>
            <person name="Glavina del Rio T."/>
            <person name="Dalin E."/>
            <person name="Tice H."/>
            <person name="Pitluck S."/>
            <person name="Chain P."/>
            <person name="Malfatti S."/>
            <person name="Shin M."/>
            <person name="Vergez L."/>
            <person name="Schmutz J."/>
            <person name="Larimer F."/>
            <person name="Land M."/>
            <person name="Hauser L."/>
            <person name="Kyrpides N."/>
            <person name="Anderson I."/>
            <person name="Sieprawska-Lupa M."/>
            <person name="Whitman W.B."/>
            <person name="Richardson P."/>
        </authorList>
    </citation>
    <scope>NUCLEOTIDE SEQUENCE [LARGE SCALE GENOMIC DNA]</scope>
    <source>
        <strain evidence="2">SB</strain>
    </source>
</reference>
<dbReference type="eggNOG" id="arCOG00503">
    <property type="taxonomic scope" value="Archaea"/>
</dbReference>
<name>A6US77_METVS</name>
<dbReference type="Proteomes" id="UP000001107">
    <property type="component" value="Chromosome"/>
</dbReference>
<evidence type="ECO:0000313" key="3">
    <source>
        <dbReference type="Proteomes" id="UP000001107"/>
    </source>
</evidence>
<protein>
    <recommendedName>
        <fullName evidence="1">Metallo-beta-lactamase domain-containing protein</fullName>
    </recommendedName>
</protein>
<dbReference type="InterPro" id="IPR001279">
    <property type="entry name" value="Metallo-B-lactamas"/>
</dbReference>
<dbReference type="AlphaFoldDB" id="A6US77"/>
<gene>
    <name evidence="2" type="ordered locus">Mevan_1455</name>
</gene>
<dbReference type="Gene3D" id="3.60.15.10">
    <property type="entry name" value="Ribonuclease Z/Hydroxyacylglutathione hydrolase-like"/>
    <property type="match status" value="1"/>
</dbReference>
<proteinExistence type="predicted"/>
<dbReference type="Pfam" id="PF00753">
    <property type="entry name" value="Lactamase_B"/>
    <property type="match status" value="1"/>
</dbReference>
<dbReference type="GO" id="GO:0016740">
    <property type="term" value="F:transferase activity"/>
    <property type="evidence" value="ECO:0007669"/>
    <property type="project" value="TreeGrafter"/>
</dbReference>
<feature type="domain" description="Metallo-beta-lactamase" evidence="1">
    <location>
        <begin position="19"/>
        <end position="233"/>
    </location>
</feature>
<dbReference type="SMART" id="SM00849">
    <property type="entry name" value="Lactamase_B"/>
    <property type="match status" value="1"/>
</dbReference>
<dbReference type="PANTHER" id="PTHR13754">
    <property type="entry name" value="METALLO-BETA-LACTAMASE SUPERFAMILY PROTEIN"/>
    <property type="match status" value="1"/>
</dbReference>
<keyword evidence="3" id="KW-1185">Reference proteome</keyword>
<dbReference type="EMBL" id="CP000742">
    <property type="protein sequence ID" value="ABR55349.1"/>
    <property type="molecule type" value="Genomic_DNA"/>
</dbReference>
<dbReference type="InterPro" id="IPR036866">
    <property type="entry name" value="RibonucZ/Hydroxyglut_hydro"/>
</dbReference>
<dbReference type="HOGENOM" id="CLU_036012_0_0_2"/>